<dbReference type="Gene3D" id="2.40.240.130">
    <property type="match status" value="1"/>
</dbReference>
<evidence type="ECO:0000313" key="4">
    <source>
        <dbReference type="EMBL" id="CEM05090.1"/>
    </source>
</evidence>
<organism evidence="4">
    <name type="scientific">Chromera velia CCMP2878</name>
    <dbReference type="NCBI Taxonomy" id="1169474"/>
    <lineage>
        <taxon>Eukaryota</taxon>
        <taxon>Sar</taxon>
        <taxon>Alveolata</taxon>
        <taxon>Colpodellida</taxon>
        <taxon>Chromeraceae</taxon>
        <taxon>Chromera</taxon>
    </lineage>
</organism>
<feature type="domain" description="DIX" evidence="3">
    <location>
        <begin position="1"/>
        <end position="84"/>
    </location>
</feature>
<feature type="compositionally biased region" description="Basic and acidic residues" evidence="2">
    <location>
        <begin position="120"/>
        <end position="131"/>
    </location>
</feature>
<evidence type="ECO:0000256" key="1">
    <source>
        <dbReference type="ARBA" id="ARBA00022687"/>
    </source>
</evidence>
<dbReference type="InterPro" id="IPR001158">
    <property type="entry name" value="DIX"/>
</dbReference>
<dbReference type="AlphaFoldDB" id="A0A0G4F173"/>
<proteinExistence type="predicted"/>
<name>A0A0G4F173_9ALVE</name>
<feature type="compositionally biased region" description="Low complexity" evidence="2">
    <location>
        <begin position="99"/>
        <end position="116"/>
    </location>
</feature>
<dbReference type="InterPro" id="IPR029071">
    <property type="entry name" value="Ubiquitin-like_domsf"/>
</dbReference>
<dbReference type="GO" id="GO:0016055">
    <property type="term" value="P:Wnt signaling pathway"/>
    <property type="evidence" value="ECO:0007669"/>
    <property type="project" value="UniProtKB-KW"/>
</dbReference>
<dbReference type="PANTHER" id="PTHR42509:SF1">
    <property type="entry name" value="DIX DOMAIN-CONTAINING PROTEIN"/>
    <property type="match status" value="1"/>
</dbReference>
<reference evidence="4" key="1">
    <citation type="submission" date="2014-11" db="EMBL/GenBank/DDBJ databases">
        <authorList>
            <person name="Otto D Thomas"/>
            <person name="Naeem Raeece"/>
        </authorList>
    </citation>
    <scope>NUCLEOTIDE SEQUENCE</scope>
</reference>
<feature type="compositionally biased region" description="Polar residues" evidence="2">
    <location>
        <begin position="140"/>
        <end position="157"/>
    </location>
</feature>
<gene>
    <name evidence="4" type="ORF">Cvel_14476</name>
</gene>
<dbReference type="PROSITE" id="PS50841">
    <property type="entry name" value="DIX"/>
    <property type="match status" value="1"/>
</dbReference>
<dbReference type="PANTHER" id="PTHR42509">
    <property type="entry name" value="DIX DOMAIN-CONTAINING PROTEIN"/>
    <property type="match status" value="1"/>
</dbReference>
<keyword evidence="1" id="KW-0879">Wnt signaling pathway</keyword>
<sequence length="371" mass="41111">MLVYYWIPSDQDDAEHPNAFPIQKTAGELRLKDIKARFPLPGHYHFRFKLKMESGAHVWMDITNDDAQVPSHKGIVFAKVLRISWTGSHRDSSGGSGGASTHQHQAASHSRASVSSSHHHQAEGARGERHSGSKPPPPETASQQEKFASRPSPNHPSEGNLLGFDDHGAHPSAQAAGGGAGKPPPPQADMLFFEANGGGFCKPGQSAKHTKTCLGVQAFTGGRDNSTLLLGVQKWRKDFYILPKSSRYKLIMDFFQTSREAESGGQVEDGGDDDEGWKMPYIFLGSRVYKELFIMLTGISSRVLTECRAWSLKDINRAHKFVVSRGGVDQDGAVTVYVKWKEWLTDSVYSFARPFVQFLRKLLETWSRCID</sequence>
<dbReference type="InterPro" id="IPR038207">
    <property type="entry name" value="DIX_dom_sf"/>
</dbReference>
<evidence type="ECO:0000259" key="3">
    <source>
        <dbReference type="PROSITE" id="PS50841"/>
    </source>
</evidence>
<dbReference type="EMBL" id="CDMZ01000035">
    <property type="protein sequence ID" value="CEM05090.1"/>
    <property type="molecule type" value="Genomic_DNA"/>
</dbReference>
<dbReference type="VEuPathDB" id="CryptoDB:Cvel_14476"/>
<dbReference type="Pfam" id="PF00778">
    <property type="entry name" value="DIX"/>
    <property type="match status" value="1"/>
</dbReference>
<accession>A0A0G4F173</accession>
<evidence type="ECO:0000256" key="2">
    <source>
        <dbReference type="SAM" id="MobiDB-lite"/>
    </source>
</evidence>
<protein>
    <recommendedName>
        <fullName evidence="3">DIX domain-containing protein</fullName>
    </recommendedName>
</protein>
<feature type="region of interest" description="Disordered" evidence="2">
    <location>
        <begin position="88"/>
        <end position="191"/>
    </location>
</feature>
<dbReference type="SUPFAM" id="SSF54236">
    <property type="entry name" value="Ubiquitin-like"/>
    <property type="match status" value="1"/>
</dbReference>